<comment type="similarity">
    <text evidence="2">Belongs to the ATP-dependent AMP-binding enzyme family.</text>
</comment>
<dbReference type="Gene3D" id="3.30.300.30">
    <property type="match status" value="1"/>
</dbReference>
<dbReference type="CDD" id="cd05917">
    <property type="entry name" value="FACL_like_2"/>
    <property type="match status" value="1"/>
</dbReference>
<dbReference type="InterPro" id="IPR042099">
    <property type="entry name" value="ANL_N_sf"/>
</dbReference>
<proteinExistence type="inferred from homology"/>
<dbReference type="AlphaFoldDB" id="A0A2J8W8M4"/>
<evidence type="ECO:0000256" key="8">
    <source>
        <dbReference type="ARBA" id="ARBA00023128"/>
    </source>
</evidence>
<protein>
    <recommendedName>
        <fullName evidence="11">Medium-chain acyl-CoA ligase ACSF2, mitochondrial</fullName>
        <ecNumber evidence="10">6.2.1.2</ecNumber>
    </recommendedName>
</protein>
<dbReference type="EMBL" id="NDHI03003397">
    <property type="protein sequence ID" value="PNJ66125.1"/>
    <property type="molecule type" value="Genomic_DNA"/>
</dbReference>
<evidence type="ECO:0000259" key="14">
    <source>
        <dbReference type="Pfam" id="PF00501"/>
    </source>
</evidence>
<dbReference type="FunFam" id="3.40.50.980:FF:000005">
    <property type="entry name" value="Acyl-CoA synthetase family member 2"/>
    <property type="match status" value="1"/>
</dbReference>
<evidence type="ECO:0000256" key="1">
    <source>
        <dbReference type="ARBA" id="ARBA00004173"/>
    </source>
</evidence>
<dbReference type="EC" id="6.2.1.2" evidence="10"/>
<reference evidence="16" key="1">
    <citation type="submission" date="2017-12" db="EMBL/GenBank/DDBJ databases">
        <title>High-resolution comparative analysis of great ape genomes.</title>
        <authorList>
            <person name="Pollen A."/>
            <person name="Hastie A."/>
            <person name="Hormozdiari F."/>
            <person name="Dougherty M."/>
            <person name="Liu R."/>
            <person name="Chaisson M."/>
            <person name="Hoppe E."/>
            <person name="Hill C."/>
            <person name="Pang A."/>
            <person name="Hillier L."/>
            <person name="Baker C."/>
            <person name="Armstrong J."/>
            <person name="Shendure J."/>
            <person name="Paten B."/>
            <person name="Wilson R."/>
            <person name="Chao H."/>
            <person name="Schneider V."/>
            <person name="Ventura M."/>
            <person name="Kronenberg Z."/>
            <person name="Murali S."/>
            <person name="Gordon D."/>
            <person name="Cantsilieris S."/>
            <person name="Munson K."/>
            <person name="Nelson B."/>
            <person name="Raja A."/>
            <person name="Underwood J."/>
            <person name="Diekhans M."/>
            <person name="Fiddes I."/>
            <person name="Haussler D."/>
            <person name="Eichler E."/>
        </authorList>
    </citation>
    <scope>NUCLEOTIDE SEQUENCE [LARGE SCALE GENOMIC DNA]</scope>
    <source>
        <strain evidence="16">Susie</strain>
    </source>
</reference>
<feature type="domain" description="AMP-binding enzyme C-terminal" evidence="15">
    <location>
        <begin position="511"/>
        <end position="586"/>
    </location>
</feature>
<dbReference type="FunFam" id="3.40.50.12780:FF:000003">
    <property type="entry name" value="Long-chain-fatty-acid--CoA ligase FadD"/>
    <property type="match status" value="1"/>
</dbReference>
<dbReference type="SUPFAM" id="SSF56801">
    <property type="entry name" value="Acetyl-CoA synthetase-like"/>
    <property type="match status" value="1"/>
</dbReference>
<dbReference type="Pfam" id="PF13193">
    <property type="entry name" value="AMP-binding_C"/>
    <property type="match status" value="1"/>
</dbReference>
<organism evidence="16">
    <name type="scientific">Pongo abelii</name>
    <name type="common">Sumatran orangutan</name>
    <name type="synonym">Pongo pygmaeus abelii</name>
    <dbReference type="NCBI Taxonomy" id="9601"/>
    <lineage>
        <taxon>Eukaryota</taxon>
        <taxon>Metazoa</taxon>
        <taxon>Chordata</taxon>
        <taxon>Craniata</taxon>
        <taxon>Vertebrata</taxon>
        <taxon>Euteleostomi</taxon>
        <taxon>Mammalia</taxon>
        <taxon>Eutheria</taxon>
        <taxon>Euarchontoglires</taxon>
        <taxon>Primates</taxon>
        <taxon>Haplorrhini</taxon>
        <taxon>Catarrhini</taxon>
        <taxon>Hominidae</taxon>
        <taxon>Pongo</taxon>
    </lineage>
</organism>
<comment type="catalytic activity">
    <reaction evidence="13">
        <text>a medium-chain fatty acid + ATP + CoA = a medium-chain fatty acyl-CoA + AMP + diphosphate</text>
        <dbReference type="Rhea" id="RHEA:48340"/>
        <dbReference type="ChEBI" id="CHEBI:30616"/>
        <dbReference type="ChEBI" id="CHEBI:33019"/>
        <dbReference type="ChEBI" id="CHEBI:57287"/>
        <dbReference type="ChEBI" id="CHEBI:59558"/>
        <dbReference type="ChEBI" id="CHEBI:90546"/>
        <dbReference type="ChEBI" id="CHEBI:456215"/>
        <dbReference type="EC" id="6.2.1.2"/>
    </reaction>
</comment>
<evidence type="ECO:0000256" key="10">
    <source>
        <dbReference type="ARBA" id="ARBA00039009"/>
    </source>
</evidence>
<evidence type="ECO:0000259" key="15">
    <source>
        <dbReference type="Pfam" id="PF13193"/>
    </source>
</evidence>
<evidence type="ECO:0000256" key="3">
    <source>
        <dbReference type="ARBA" id="ARBA00022598"/>
    </source>
</evidence>
<keyword evidence="6" id="KW-0007">Acetylation</keyword>
<gene>
    <name evidence="16" type="ORF">CR201_G0012243</name>
</gene>
<dbReference type="PANTHER" id="PTHR43201:SF5">
    <property type="entry name" value="MEDIUM-CHAIN ACYL-COA LIGASE ACSF2, MITOCHONDRIAL"/>
    <property type="match status" value="1"/>
</dbReference>
<dbReference type="PANTHER" id="PTHR43201">
    <property type="entry name" value="ACYL-COA SYNTHETASE"/>
    <property type="match status" value="1"/>
</dbReference>
<comment type="subcellular location">
    <subcellularLocation>
        <location evidence="1">Mitochondrion</location>
    </subcellularLocation>
</comment>
<dbReference type="GO" id="GO:0005739">
    <property type="term" value="C:mitochondrion"/>
    <property type="evidence" value="ECO:0007669"/>
    <property type="project" value="UniProtKB-SubCell"/>
</dbReference>
<evidence type="ECO:0000256" key="6">
    <source>
        <dbReference type="ARBA" id="ARBA00022990"/>
    </source>
</evidence>
<dbReference type="PROSITE" id="PS00455">
    <property type="entry name" value="AMP_BINDING"/>
    <property type="match status" value="1"/>
</dbReference>
<dbReference type="InterPro" id="IPR025110">
    <property type="entry name" value="AMP-bd_C"/>
</dbReference>
<evidence type="ECO:0000256" key="12">
    <source>
        <dbReference type="ARBA" id="ARBA00047319"/>
    </source>
</evidence>
<dbReference type="GO" id="GO:0006631">
    <property type="term" value="P:fatty acid metabolic process"/>
    <property type="evidence" value="ECO:0007669"/>
    <property type="project" value="UniProtKB-KW"/>
</dbReference>
<comment type="function">
    <text evidence="9">Acyl-CoA synthases catalyze the initial reaction in fatty acid metabolism, by forming a thioester with CoA. Has some preference toward medium-chain substrates. Plays a role in adipocyte differentiation.</text>
</comment>
<keyword evidence="4" id="KW-0276">Fatty acid metabolism</keyword>
<evidence type="ECO:0000256" key="2">
    <source>
        <dbReference type="ARBA" id="ARBA00006432"/>
    </source>
</evidence>
<keyword evidence="8" id="KW-0496">Mitochondrion</keyword>
<sequence>MAVYVGMLRLGRLCAGSSGVLGARAALSRSWQEARLQGVRFLSSREVDRMVSLPIGGLSYVQGCTKKHLNSKTVGQCLDTTAQRVPEREALVVLHEDVRLTFGQLKEEVDKAASGLLSIGLCKGDRLGMWGPNSYAWVLMQLATAQAMELEYVLKKVGCKALVFPKQFKTQQYYNILKQICPEVDNAQPGGLKSQRLPDLTTVISVDAPLPGTLLLDEVVAAGSTRQHLDQLQYNQQFLSCHDPINIQFTSGTTGSPKGATLSHYNIVNNSNMLGERLKLHEKTPEQLRMILPSPLYHCLGSVGGTMMCLMYGATLILASPVFNGKKALEAISRERGSFLYGTPTMFVDILNQPDFSSYDISTMCGGVIAGSPAPPELIRAIINKINMKDLVVAYGTTENSPVTFAHFPEDTVEQKAESVGRIMPHTEARIMNMEAGTLAELNTPGELCIRGYCVMLGYWGEPQKTEEAVDQDKWYRTGDVATMNEQGFCKIVGRSKDMIIRGGENIYPAELEDFFHTHPKVQEVQVVGVKDDRMGEEICACIRLKDGEETTVEEIKAFCKGKISHFKIPRYIVFVTNYPLTISGKIQKFKLREQMERHLNL</sequence>
<dbReference type="InterPro" id="IPR000873">
    <property type="entry name" value="AMP-dep_synth/lig_dom"/>
</dbReference>
<dbReference type="GO" id="GO:0031956">
    <property type="term" value="F:medium-chain fatty acid-CoA ligase activity"/>
    <property type="evidence" value="ECO:0007669"/>
    <property type="project" value="UniProtKB-EC"/>
</dbReference>
<keyword evidence="7" id="KW-0443">Lipid metabolism</keyword>
<dbReference type="InterPro" id="IPR020845">
    <property type="entry name" value="AMP-binding_CS"/>
</dbReference>
<evidence type="ECO:0000313" key="16">
    <source>
        <dbReference type="EMBL" id="PNJ66125.1"/>
    </source>
</evidence>
<dbReference type="FunFam" id="3.30.300.30:FF:000008">
    <property type="entry name" value="2,3-dihydroxybenzoate-AMP ligase"/>
    <property type="match status" value="1"/>
</dbReference>
<evidence type="ECO:0000256" key="4">
    <source>
        <dbReference type="ARBA" id="ARBA00022832"/>
    </source>
</evidence>
<dbReference type="Pfam" id="PF00501">
    <property type="entry name" value="AMP-binding"/>
    <property type="match status" value="1"/>
</dbReference>
<evidence type="ECO:0000256" key="11">
    <source>
        <dbReference type="ARBA" id="ARBA00039638"/>
    </source>
</evidence>
<feature type="domain" description="AMP-dependent synthetase/ligase" evidence="14">
    <location>
        <begin position="79"/>
        <end position="460"/>
    </location>
</feature>
<name>A0A2J8W8M4_PONAB</name>
<dbReference type="InterPro" id="IPR045851">
    <property type="entry name" value="AMP-bd_C_sf"/>
</dbReference>
<evidence type="ECO:0000256" key="13">
    <source>
        <dbReference type="ARBA" id="ARBA00048277"/>
    </source>
</evidence>
<comment type="caution">
    <text evidence="16">The sequence shown here is derived from an EMBL/GenBank/DDBJ whole genome shotgun (WGS) entry which is preliminary data.</text>
</comment>
<keyword evidence="5" id="KW-0809">Transit peptide</keyword>
<evidence type="ECO:0000256" key="5">
    <source>
        <dbReference type="ARBA" id="ARBA00022946"/>
    </source>
</evidence>
<evidence type="ECO:0000256" key="7">
    <source>
        <dbReference type="ARBA" id="ARBA00023098"/>
    </source>
</evidence>
<accession>A0A2J8W8M4</accession>
<evidence type="ECO:0000256" key="9">
    <source>
        <dbReference type="ARBA" id="ARBA00037247"/>
    </source>
</evidence>
<dbReference type="Gene3D" id="3.40.50.12780">
    <property type="entry name" value="N-terminal domain of ligase-like"/>
    <property type="match status" value="1"/>
</dbReference>
<keyword evidence="3" id="KW-0436">Ligase</keyword>
<comment type="catalytic activity">
    <reaction evidence="12">
        <text>octanoate + ATP + CoA = octanoyl-CoA + AMP + diphosphate</text>
        <dbReference type="Rhea" id="RHEA:33631"/>
        <dbReference type="ChEBI" id="CHEBI:25646"/>
        <dbReference type="ChEBI" id="CHEBI:30616"/>
        <dbReference type="ChEBI" id="CHEBI:33019"/>
        <dbReference type="ChEBI" id="CHEBI:57287"/>
        <dbReference type="ChEBI" id="CHEBI:57386"/>
        <dbReference type="ChEBI" id="CHEBI:456215"/>
    </reaction>
</comment>